<dbReference type="Proteomes" id="UP000000496">
    <property type="component" value="Chromosome gsn.131"/>
</dbReference>
<dbReference type="STRING" id="331113.SNE_A12420"/>
<sequence length="96" mass="11422">MKWGVRRPKEPSHIINKQYGETMTEIVSTNKPTIIRLSQWNKHYPYPSLGTMRNLIARREENGASEFLSMINGRFYINVEKFHKWLESQPTLRRTS</sequence>
<protein>
    <submittedName>
        <fullName evidence="1">Uncharacterized protein</fullName>
    </submittedName>
</protein>
<dbReference type="KEGG" id="sng:SNE_A12420"/>
<reference evidence="1 2" key="2">
    <citation type="journal article" date="2011" name="Mol. Biol. Evol.">
        <title>Unity in variety--the pan-genome of the Chlamydiae.</title>
        <authorList>
            <person name="Collingro A."/>
            <person name="Tischler P."/>
            <person name="Weinmaier T."/>
            <person name="Penz T."/>
            <person name="Heinz E."/>
            <person name="Brunham R.C."/>
            <person name="Read T.D."/>
            <person name="Bavoil P.M."/>
            <person name="Sachse K."/>
            <person name="Kahane S."/>
            <person name="Friedman M.G."/>
            <person name="Rattei T."/>
            <person name="Myers G.S."/>
            <person name="Horn M."/>
        </authorList>
    </citation>
    <scope>NUCLEOTIDE SEQUENCE [LARGE SCALE GENOMIC DNA]</scope>
    <source>
        <strain evidence="2">ATCC VR-1471 / Z</strain>
    </source>
</reference>
<accession>F8L8I9</accession>
<reference key="1">
    <citation type="journal article" date="2011" name="Mol. Biol. Evol.">
        <title>Unity in variety -- the pan-genome of the Chlamydiae.</title>
        <authorList>
            <person name="Collingro A."/>
            <person name="Tischler P."/>
            <person name="Weinmaier T."/>
            <person name="Penz T."/>
            <person name="Heinz E."/>
            <person name="Brunham R.C."/>
            <person name="Read T.D."/>
            <person name="Bavoil P.M."/>
            <person name="Sachse K."/>
            <person name="Kahane S."/>
            <person name="Friedman M.G."/>
            <person name="Rattei T."/>
            <person name="Myers G.S.A."/>
            <person name="Horn M."/>
        </authorList>
    </citation>
    <scope>NUCLEOTIDE SEQUENCE</scope>
    <source>
        <strain>Z</strain>
    </source>
</reference>
<dbReference type="AlphaFoldDB" id="F8L8I9"/>
<evidence type="ECO:0000313" key="2">
    <source>
        <dbReference type="Proteomes" id="UP000000496"/>
    </source>
</evidence>
<keyword evidence="2" id="KW-1185">Reference proteome</keyword>
<organism evidence="1 2">
    <name type="scientific">Simkania negevensis (strain ATCC VR-1471 / DSM 27360 / Z)</name>
    <dbReference type="NCBI Taxonomy" id="331113"/>
    <lineage>
        <taxon>Bacteria</taxon>
        <taxon>Pseudomonadati</taxon>
        <taxon>Chlamydiota</taxon>
        <taxon>Chlamydiia</taxon>
        <taxon>Parachlamydiales</taxon>
        <taxon>Simkaniaceae</taxon>
        <taxon>Simkania</taxon>
    </lineage>
</organism>
<name>F8L8I9_SIMNZ</name>
<evidence type="ECO:0000313" key="1">
    <source>
        <dbReference type="EMBL" id="CCB89119.1"/>
    </source>
</evidence>
<gene>
    <name evidence="1" type="ordered locus">SNE_A12420</name>
</gene>
<proteinExistence type="predicted"/>
<dbReference type="eggNOG" id="ENOG502ZISY">
    <property type="taxonomic scope" value="Bacteria"/>
</dbReference>
<dbReference type="EMBL" id="FR872582">
    <property type="protein sequence ID" value="CCB89119.1"/>
    <property type="molecule type" value="Genomic_DNA"/>
</dbReference>
<dbReference type="HOGENOM" id="CLU_2358173_0_0_0"/>